<evidence type="ECO:0000313" key="2">
    <source>
        <dbReference type="Proteomes" id="UP000187203"/>
    </source>
</evidence>
<keyword evidence="2" id="KW-1185">Reference proteome</keyword>
<comment type="caution">
    <text evidence="1">The sequence shown here is derived from an EMBL/GenBank/DDBJ whole genome shotgun (WGS) entry which is preliminary data.</text>
</comment>
<sequence>MGKISPYSRRGKTTEKAQVCRAKADFNLWIHKKLYNWKKQSLIYLKIYTAAEKSEQNP</sequence>
<name>A0A1R3H5B0_9ROSI</name>
<dbReference type="AlphaFoldDB" id="A0A1R3H5B0"/>
<gene>
    <name evidence="1" type="ORF">COLO4_31147</name>
</gene>
<dbReference type="EMBL" id="AWUE01020826">
    <property type="protein sequence ID" value="OMO65555.1"/>
    <property type="molecule type" value="Genomic_DNA"/>
</dbReference>
<protein>
    <submittedName>
        <fullName evidence="1">Uncharacterized protein</fullName>
    </submittedName>
</protein>
<accession>A0A1R3H5B0</accession>
<evidence type="ECO:0000313" key="1">
    <source>
        <dbReference type="EMBL" id="OMO65555.1"/>
    </source>
</evidence>
<proteinExistence type="predicted"/>
<reference evidence="2" key="1">
    <citation type="submission" date="2013-09" db="EMBL/GenBank/DDBJ databases">
        <title>Corchorus olitorius genome sequencing.</title>
        <authorList>
            <person name="Alam M."/>
            <person name="Haque M.S."/>
            <person name="Islam M.S."/>
            <person name="Emdad E.M."/>
            <person name="Islam M.M."/>
            <person name="Ahmed B."/>
            <person name="Halim A."/>
            <person name="Hossen Q.M.M."/>
            <person name="Hossain M.Z."/>
            <person name="Ahmed R."/>
            <person name="Khan M.M."/>
            <person name="Islam R."/>
            <person name="Rashid M.M."/>
            <person name="Khan S.A."/>
            <person name="Rahman M.S."/>
            <person name="Alam M."/>
            <person name="Yahiya A.S."/>
            <person name="Khan M.S."/>
            <person name="Azam M.S."/>
            <person name="Haque T."/>
            <person name="Lashkar M.Z.H."/>
            <person name="Akhand A.I."/>
            <person name="Morshed G."/>
            <person name="Roy S."/>
            <person name="Uddin K.S."/>
            <person name="Rabeya T."/>
            <person name="Hossain A.S."/>
            <person name="Chowdhury A."/>
            <person name="Snigdha A.R."/>
            <person name="Mortoza M.S."/>
            <person name="Matin S.A."/>
            <person name="Hoque S.M.E."/>
            <person name="Islam M.K."/>
            <person name="Roy D.K."/>
            <person name="Haider R."/>
            <person name="Moosa M.M."/>
            <person name="Elias S.M."/>
            <person name="Hasan A.M."/>
            <person name="Jahan S."/>
            <person name="Shafiuddin M."/>
            <person name="Mahmood N."/>
            <person name="Shommy N.S."/>
        </authorList>
    </citation>
    <scope>NUCLEOTIDE SEQUENCE [LARGE SCALE GENOMIC DNA]</scope>
    <source>
        <strain evidence="2">cv. O-4</strain>
    </source>
</reference>
<organism evidence="1 2">
    <name type="scientific">Corchorus olitorius</name>
    <dbReference type="NCBI Taxonomy" id="93759"/>
    <lineage>
        <taxon>Eukaryota</taxon>
        <taxon>Viridiplantae</taxon>
        <taxon>Streptophyta</taxon>
        <taxon>Embryophyta</taxon>
        <taxon>Tracheophyta</taxon>
        <taxon>Spermatophyta</taxon>
        <taxon>Magnoliopsida</taxon>
        <taxon>eudicotyledons</taxon>
        <taxon>Gunneridae</taxon>
        <taxon>Pentapetalae</taxon>
        <taxon>rosids</taxon>
        <taxon>malvids</taxon>
        <taxon>Malvales</taxon>
        <taxon>Malvaceae</taxon>
        <taxon>Grewioideae</taxon>
        <taxon>Apeibeae</taxon>
        <taxon>Corchorus</taxon>
    </lineage>
</organism>
<dbReference type="Proteomes" id="UP000187203">
    <property type="component" value="Unassembled WGS sequence"/>
</dbReference>